<dbReference type="AlphaFoldDB" id="D4B6K1"/>
<protein>
    <recommendedName>
        <fullName evidence="3">Phosphoribosylformyl-glycineamide synthetase</fullName>
    </recommendedName>
</protein>
<accession>D4B6K1</accession>
<comment type="caution">
    <text evidence="1">The sequence shown here is derived from an EMBL/GenBank/DDBJ whole genome shotgun (WGS) entry which is preliminary data.</text>
</comment>
<organism evidence="1 2">
    <name type="scientific">Citrobacter youngae ATCC 29220</name>
    <dbReference type="NCBI Taxonomy" id="500640"/>
    <lineage>
        <taxon>Bacteria</taxon>
        <taxon>Pseudomonadati</taxon>
        <taxon>Pseudomonadota</taxon>
        <taxon>Gammaproteobacteria</taxon>
        <taxon>Enterobacterales</taxon>
        <taxon>Enterobacteriaceae</taxon>
        <taxon>Citrobacter</taxon>
        <taxon>Citrobacter freundii complex</taxon>
    </lineage>
</organism>
<evidence type="ECO:0000313" key="1">
    <source>
        <dbReference type="EMBL" id="EFE09781.1"/>
    </source>
</evidence>
<proteinExistence type="predicted"/>
<reference evidence="1 2" key="1">
    <citation type="submission" date="2010-02" db="EMBL/GenBank/DDBJ databases">
        <authorList>
            <person name="Weinstock G."/>
            <person name="Sodergren E."/>
            <person name="Clifton S."/>
            <person name="Fulton L."/>
            <person name="Fulton B."/>
            <person name="Courtney L."/>
            <person name="Fronick C."/>
            <person name="Harrison M."/>
            <person name="Strong C."/>
            <person name="Farmer C."/>
            <person name="Delahaunty K."/>
            <person name="Markovic C."/>
            <person name="Hall O."/>
            <person name="Minx P."/>
            <person name="Tomlinson C."/>
            <person name="Mitreva M."/>
            <person name="Nelson J."/>
            <person name="Hou S."/>
            <person name="Wollam A."/>
            <person name="Pepin K.H."/>
            <person name="Johnson M."/>
            <person name="Bhonagiri V."/>
            <person name="Zhang X."/>
            <person name="Suruliraj S."/>
            <person name="Warren W."/>
            <person name="Chinwalla A."/>
            <person name="Mardis E.R."/>
            <person name="Wilson R.K."/>
        </authorList>
    </citation>
    <scope>NUCLEOTIDE SEQUENCE [LARGE SCALE GENOMIC DNA]</scope>
    <source>
        <strain evidence="1 2">ATCC 29220</strain>
    </source>
</reference>
<dbReference type="Proteomes" id="UP000003880">
    <property type="component" value="Unassembled WGS sequence"/>
</dbReference>
<name>D4B6K1_9ENTR</name>
<dbReference type="EMBL" id="ABWL02000002">
    <property type="protein sequence ID" value="EFE09781.1"/>
    <property type="molecule type" value="Genomic_DNA"/>
</dbReference>
<sequence>MSGILLKLASVGNLFRKQTAFDGKARSRFYFDANGFVGAVDSL</sequence>
<evidence type="ECO:0008006" key="3">
    <source>
        <dbReference type="Google" id="ProtNLM"/>
    </source>
</evidence>
<dbReference type="HOGENOM" id="CLU_3233010_0_0_6"/>
<evidence type="ECO:0000313" key="2">
    <source>
        <dbReference type="Proteomes" id="UP000003880"/>
    </source>
</evidence>
<gene>
    <name evidence="1" type="ORF">CIT292_05938</name>
</gene>